<dbReference type="GO" id="GO:0031992">
    <property type="term" value="F:energy transducer activity"/>
    <property type="evidence" value="ECO:0007669"/>
    <property type="project" value="TreeGrafter"/>
</dbReference>
<sequence length="99" mass="11115">MAKDTTPKRIEQPSFKSKPAPIAYPIQARRRGQEGTVVVEVWLDEQGRQIKRVVAKSSGVSALDNTALKGIAKYRFSAYVENGRAIAHRVHIPIRFKLD</sequence>
<proteinExistence type="inferred from homology"/>
<keyword evidence="8" id="KW-1133">Transmembrane helix</keyword>
<keyword evidence="5" id="KW-0997">Cell inner membrane</keyword>
<keyword evidence="6" id="KW-0812">Transmembrane</keyword>
<dbReference type="GO" id="GO:0015031">
    <property type="term" value="P:protein transport"/>
    <property type="evidence" value="ECO:0007669"/>
    <property type="project" value="UniProtKB-KW"/>
</dbReference>
<evidence type="ECO:0000256" key="5">
    <source>
        <dbReference type="ARBA" id="ARBA00022519"/>
    </source>
</evidence>
<keyword evidence="3" id="KW-0813">Transport</keyword>
<keyword evidence="4" id="KW-1003">Cell membrane</keyword>
<dbReference type="KEGG" id="ocm:CBP12_13270"/>
<name>A0A1Y0D1D5_9GAMM</name>
<dbReference type="AlphaFoldDB" id="A0A1Y0D1D5"/>
<evidence type="ECO:0000256" key="3">
    <source>
        <dbReference type="ARBA" id="ARBA00022448"/>
    </source>
</evidence>
<reference evidence="12" key="1">
    <citation type="submission" date="2017-05" db="EMBL/GenBank/DDBJ databases">
        <authorList>
            <person name="Sung H."/>
        </authorList>
    </citation>
    <scope>NUCLEOTIDE SEQUENCE [LARGE SCALE GENOMIC DNA]</scope>
    <source>
        <strain evidence="12">AMac2203</strain>
    </source>
</reference>
<evidence type="ECO:0000259" key="10">
    <source>
        <dbReference type="PROSITE" id="PS52015"/>
    </source>
</evidence>
<evidence type="ECO:0000313" key="11">
    <source>
        <dbReference type="EMBL" id="ART81006.1"/>
    </source>
</evidence>
<dbReference type="InterPro" id="IPR037682">
    <property type="entry name" value="TonB_C"/>
</dbReference>
<dbReference type="SUPFAM" id="SSF74653">
    <property type="entry name" value="TolA/TonB C-terminal domain"/>
    <property type="match status" value="1"/>
</dbReference>
<protein>
    <recommendedName>
        <fullName evidence="10">TonB C-terminal domain-containing protein</fullName>
    </recommendedName>
</protein>
<keyword evidence="9" id="KW-0472">Membrane</keyword>
<comment type="subcellular location">
    <subcellularLocation>
        <location evidence="1">Cell inner membrane</location>
        <topology evidence="1">Single-pass membrane protein</topology>
        <orientation evidence="1">Periplasmic side</orientation>
    </subcellularLocation>
</comment>
<evidence type="ECO:0000313" key="12">
    <source>
        <dbReference type="Proteomes" id="UP000243793"/>
    </source>
</evidence>
<keyword evidence="12" id="KW-1185">Reference proteome</keyword>
<dbReference type="PANTHER" id="PTHR33446">
    <property type="entry name" value="PROTEIN TONB-RELATED"/>
    <property type="match status" value="1"/>
</dbReference>
<dbReference type="GO" id="GO:0055085">
    <property type="term" value="P:transmembrane transport"/>
    <property type="evidence" value="ECO:0007669"/>
    <property type="project" value="InterPro"/>
</dbReference>
<evidence type="ECO:0000256" key="8">
    <source>
        <dbReference type="ARBA" id="ARBA00022989"/>
    </source>
</evidence>
<dbReference type="InterPro" id="IPR051045">
    <property type="entry name" value="TonB-dependent_transducer"/>
</dbReference>
<dbReference type="PROSITE" id="PS52015">
    <property type="entry name" value="TONB_CTD"/>
    <property type="match status" value="1"/>
</dbReference>
<organism evidence="11 12">
    <name type="scientific">Oceanisphaera avium</name>
    <dbReference type="NCBI Taxonomy" id="1903694"/>
    <lineage>
        <taxon>Bacteria</taxon>
        <taxon>Pseudomonadati</taxon>
        <taxon>Pseudomonadota</taxon>
        <taxon>Gammaproteobacteria</taxon>
        <taxon>Aeromonadales</taxon>
        <taxon>Aeromonadaceae</taxon>
        <taxon>Oceanisphaera</taxon>
    </lineage>
</organism>
<dbReference type="EMBL" id="CP021376">
    <property type="protein sequence ID" value="ART81006.1"/>
    <property type="molecule type" value="Genomic_DNA"/>
</dbReference>
<gene>
    <name evidence="11" type="ORF">CBP12_13270</name>
</gene>
<dbReference type="NCBIfam" id="TIGR01352">
    <property type="entry name" value="tonB_Cterm"/>
    <property type="match status" value="1"/>
</dbReference>
<evidence type="ECO:0000256" key="4">
    <source>
        <dbReference type="ARBA" id="ARBA00022475"/>
    </source>
</evidence>
<dbReference type="PANTHER" id="PTHR33446:SF2">
    <property type="entry name" value="PROTEIN TONB"/>
    <property type="match status" value="1"/>
</dbReference>
<evidence type="ECO:0000256" key="9">
    <source>
        <dbReference type="ARBA" id="ARBA00023136"/>
    </source>
</evidence>
<keyword evidence="7" id="KW-0653">Protein transport</keyword>
<evidence type="ECO:0000256" key="6">
    <source>
        <dbReference type="ARBA" id="ARBA00022692"/>
    </source>
</evidence>
<evidence type="ECO:0000256" key="7">
    <source>
        <dbReference type="ARBA" id="ARBA00022927"/>
    </source>
</evidence>
<dbReference type="Proteomes" id="UP000243793">
    <property type="component" value="Chromosome"/>
</dbReference>
<accession>A0A1Y0D1D5</accession>
<dbReference type="Pfam" id="PF03544">
    <property type="entry name" value="TonB_C"/>
    <property type="match status" value="1"/>
</dbReference>
<dbReference type="GO" id="GO:0098797">
    <property type="term" value="C:plasma membrane protein complex"/>
    <property type="evidence" value="ECO:0007669"/>
    <property type="project" value="TreeGrafter"/>
</dbReference>
<comment type="similarity">
    <text evidence="2">Belongs to the TonB family.</text>
</comment>
<evidence type="ECO:0000256" key="1">
    <source>
        <dbReference type="ARBA" id="ARBA00004383"/>
    </source>
</evidence>
<dbReference type="Gene3D" id="3.30.1150.10">
    <property type="match status" value="1"/>
</dbReference>
<feature type="domain" description="TonB C-terminal" evidence="10">
    <location>
        <begin position="9"/>
        <end position="99"/>
    </location>
</feature>
<evidence type="ECO:0000256" key="2">
    <source>
        <dbReference type="ARBA" id="ARBA00006555"/>
    </source>
</evidence>
<dbReference type="InterPro" id="IPR006260">
    <property type="entry name" value="TonB/TolA_C"/>
</dbReference>